<dbReference type="Proteomes" id="UP000187455">
    <property type="component" value="Unassembled WGS sequence"/>
</dbReference>
<accession>A0A1R0GZ49</accession>
<evidence type="ECO:0000313" key="2">
    <source>
        <dbReference type="Proteomes" id="UP000187455"/>
    </source>
</evidence>
<keyword evidence="2" id="KW-1185">Reference proteome</keyword>
<comment type="caution">
    <text evidence="1">The sequence shown here is derived from an EMBL/GenBank/DDBJ whole genome shotgun (WGS) entry which is preliminary data.</text>
</comment>
<gene>
    <name evidence="1" type="ORF">AYI68_g3692</name>
</gene>
<name>A0A1R0GZ49_9FUNG</name>
<sequence>MLDQLNFPIKNTQDCHLILQYGSNHYVIPAFPLFPNFIFVKKSILIPYSNHLNLKLHLCQLNNHMLSLESPLPKSRALGPQSFLNEIKENNTYLTTFDSLNLPPHSSVNFISPTTLDEILTVVGTINVKLASNHSENSFRTLFFTPNPTNPNKTAYTKASVSIKISVLENFKLLHTKNFENEIGKKNLVLSNSHNHDTRHFHNFNPSADFNSSTIDINGFGSFKDSSPHYSKRSVLNPSTPISLTNNIVVTNSTSVSFSFLDSGVPSSNKWIPLSSFLDINNLYFQSPANTKTPISIPLTNLIEMRFISSQSFFSKPKQLLLSFSTEYPIKKSNNNLSEFSAKSIFKLISDLDVSRSEHIGNKNLSHLMVSLNFISHSHCKDLYNYLKKIIGSASGNDQIPSAETSFLEQSGTFQGSAFSDYHFKPNSQLTPKPNPNPEFDFKEFRVSPKSFNSDNLDLISETTISSNCEHHRNSGADYAHGTSNFSSNVGILKPLDGNYTCSDSESDDGSLYDTLIIPVIGTARPINVSDMDL</sequence>
<proteinExistence type="predicted"/>
<reference evidence="1 2" key="1">
    <citation type="journal article" date="2016" name="Mol. Biol. Evol.">
        <title>Genome-Wide Survey of Gut Fungi (Harpellales) Reveals the First Horizontally Transferred Ubiquitin Gene from a Mosquito Host.</title>
        <authorList>
            <person name="Wang Y."/>
            <person name="White M.M."/>
            <person name="Kvist S."/>
            <person name="Moncalvo J.M."/>
        </authorList>
    </citation>
    <scope>NUCLEOTIDE SEQUENCE [LARGE SCALE GENOMIC DNA]</scope>
    <source>
        <strain evidence="1 2">ALG-7-W6</strain>
    </source>
</reference>
<dbReference type="AlphaFoldDB" id="A0A1R0GZ49"/>
<dbReference type="EMBL" id="LSSL01001788">
    <property type="protein sequence ID" value="OLY82192.1"/>
    <property type="molecule type" value="Genomic_DNA"/>
</dbReference>
<evidence type="ECO:0000313" key="1">
    <source>
        <dbReference type="EMBL" id="OLY82192.1"/>
    </source>
</evidence>
<organism evidence="1 2">
    <name type="scientific">Smittium mucronatum</name>
    <dbReference type="NCBI Taxonomy" id="133383"/>
    <lineage>
        <taxon>Eukaryota</taxon>
        <taxon>Fungi</taxon>
        <taxon>Fungi incertae sedis</taxon>
        <taxon>Zoopagomycota</taxon>
        <taxon>Kickxellomycotina</taxon>
        <taxon>Harpellomycetes</taxon>
        <taxon>Harpellales</taxon>
        <taxon>Legeriomycetaceae</taxon>
        <taxon>Smittium</taxon>
    </lineage>
</organism>
<protein>
    <submittedName>
        <fullName evidence="1">Uncharacterized protein</fullName>
    </submittedName>
</protein>